<dbReference type="RefSeq" id="XP_004351523.1">
    <property type="nucleotide sequence ID" value="XM_004351471.1"/>
</dbReference>
<evidence type="ECO:0000313" key="1">
    <source>
        <dbReference type="EMBL" id="ELR22746.1"/>
    </source>
</evidence>
<dbReference type="GeneID" id="14923705"/>
<name>L8HEB9_ACACF</name>
<dbReference type="Gene3D" id="1.25.10.10">
    <property type="entry name" value="Leucine-rich Repeat Variant"/>
    <property type="match status" value="1"/>
</dbReference>
<evidence type="ECO:0000313" key="2">
    <source>
        <dbReference type="Proteomes" id="UP000011083"/>
    </source>
</evidence>
<organism evidence="1 2">
    <name type="scientific">Acanthamoeba castellanii (strain ATCC 30010 / Neff)</name>
    <dbReference type="NCBI Taxonomy" id="1257118"/>
    <lineage>
        <taxon>Eukaryota</taxon>
        <taxon>Amoebozoa</taxon>
        <taxon>Discosea</taxon>
        <taxon>Longamoebia</taxon>
        <taxon>Centramoebida</taxon>
        <taxon>Acanthamoebidae</taxon>
        <taxon>Acanthamoeba</taxon>
    </lineage>
</organism>
<gene>
    <name evidence="1" type="ORF">ACA1_149140</name>
</gene>
<dbReference type="KEGG" id="acan:ACA1_149140"/>
<protein>
    <submittedName>
        <fullName evidence="1">Uncharacterized protein</fullName>
    </submittedName>
</protein>
<keyword evidence="2" id="KW-1185">Reference proteome</keyword>
<dbReference type="AlphaFoldDB" id="L8HEB9"/>
<dbReference type="SUPFAM" id="SSF48371">
    <property type="entry name" value="ARM repeat"/>
    <property type="match status" value="1"/>
</dbReference>
<sequence length="358" mass="38754">MVKELRRLIATVKSSEEDLGKRQRCLSALDNLAWHTRTKARLFEPAVGALDLLFHLSFSSQLDPRDAPLRSLALNTLNKMALSNTQALCRAGILEKLIVLAQQQMKIEGDSASIEEELRQKVLLGVANILLTYANDKTFRALLAVGAPGAWGENGTSALDLLLSFLNDPKFNLSLRGSAGMALMKLCEMCRRGEESWAMVRRKVADSNTMKNLVLLLLRKDDDNPTKPASASTTTSDGPAALPGVDEAAFTNKAMVLDVLYALSNLDSFENEVDAGDMGERVIKAGGCVITCALLNRLAAEQQQQQQQPIDAATAAAAEHDARTKARVEVIRAAVGLLSSMAFVTVIPVALQHATSER</sequence>
<accession>L8HEB9</accession>
<dbReference type="InterPro" id="IPR016024">
    <property type="entry name" value="ARM-type_fold"/>
</dbReference>
<dbReference type="InterPro" id="IPR011989">
    <property type="entry name" value="ARM-like"/>
</dbReference>
<reference evidence="1 2" key="1">
    <citation type="journal article" date="2013" name="Genome Biol.">
        <title>Genome of Acanthamoeba castellanii highlights extensive lateral gene transfer and early evolution of tyrosine kinase signaling.</title>
        <authorList>
            <person name="Clarke M."/>
            <person name="Lohan A.J."/>
            <person name="Liu B."/>
            <person name="Lagkouvardos I."/>
            <person name="Roy S."/>
            <person name="Zafar N."/>
            <person name="Bertelli C."/>
            <person name="Schilde C."/>
            <person name="Kianianmomeni A."/>
            <person name="Burglin T.R."/>
            <person name="Frech C."/>
            <person name="Turcotte B."/>
            <person name="Kopec K.O."/>
            <person name="Synnott J.M."/>
            <person name="Choo C."/>
            <person name="Paponov I."/>
            <person name="Finkler A."/>
            <person name="Soon Heng Tan C."/>
            <person name="Hutchins A.P."/>
            <person name="Weinmeier T."/>
            <person name="Rattei T."/>
            <person name="Chu J.S."/>
            <person name="Gimenez G."/>
            <person name="Irimia M."/>
            <person name="Rigden D.J."/>
            <person name="Fitzpatrick D.A."/>
            <person name="Lorenzo-Morales J."/>
            <person name="Bateman A."/>
            <person name="Chiu C.H."/>
            <person name="Tang P."/>
            <person name="Hegemann P."/>
            <person name="Fromm H."/>
            <person name="Raoult D."/>
            <person name="Greub G."/>
            <person name="Miranda-Saavedra D."/>
            <person name="Chen N."/>
            <person name="Nash P."/>
            <person name="Ginger M.L."/>
            <person name="Horn M."/>
            <person name="Schaap P."/>
            <person name="Caler L."/>
            <person name="Loftus B."/>
        </authorList>
    </citation>
    <scope>NUCLEOTIDE SEQUENCE [LARGE SCALE GENOMIC DNA]</scope>
    <source>
        <strain evidence="1 2">Neff</strain>
    </source>
</reference>
<dbReference type="EMBL" id="KB007870">
    <property type="protein sequence ID" value="ELR22746.1"/>
    <property type="molecule type" value="Genomic_DNA"/>
</dbReference>
<proteinExistence type="predicted"/>
<dbReference type="Proteomes" id="UP000011083">
    <property type="component" value="Unassembled WGS sequence"/>
</dbReference>
<dbReference type="VEuPathDB" id="AmoebaDB:ACA1_149140"/>